<feature type="domain" description="3H" evidence="2">
    <location>
        <begin position="72"/>
        <end position="164"/>
    </location>
</feature>
<evidence type="ECO:0000256" key="1">
    <source>
        <dbReference type="PIRSR" id="PIRSR037847-1"/>
    </source>
</evidence>
<dbReference type="Proteomes" id="UP000261011">
    <property type="component" value="Unassembled WGS sequence"/>
</dbReference>
<evidence type="ECO:0000259" key="3">
    <source>
        <dbReference type="Pfam" id="PF08279"/>
    </source>
</evidence>
<dbReference type="InterPro" id="IPR036388">
    <property type="entry name" value="WH-like_DNA-bd_sf"/>
</dbReference>
<feature type="binding site" evidence="1">
    <location>
        <position position="74"/>
    </location>
    <ligand>
        <name>Ni(2+)</name>
        <dbReference type="ChEBI" id="CHEBI:49786"/>
    </ligand>
</feature>
<keyword evidence="1" id="KW-0533">Nickel</keyword>
<dbReference type="EMBL" id="QVEU01000004">
    <property type="protein sequence ID" value="RGB75864.1"/>
    <property type="molecule type" value="Genomic_DNA"/>
</dbReference>
<dbReference type="OrthoDB" id="9792661at2"/>
<sequence>MKLSDRQEEIIKLLQKASKPISGEALGKHFFVSRQIIVKDIGVLKAFGINIISTNKGYKIGDSKNIIRIIESSHEDKDIKDELNTIVDNGGVIIDVFINHPVYGIIKKDLDIHSRNGVNNFVKSMDESTPLKNLTLNNHFHTISAESIEVIEKIEKALKAKGYLK</sequence>
<comment type="caution">
    <text evidence="4">The sequence shown here is derived from an EMBL/GenBank/DDBJ whole genome shotgun (WGS) entry which is preliminary data.</text>
</comment>
<evidence type="ECO:0000313" key="5">
    <source>
        <dbReference type="Proteomes" id="UP000261011"/>
    </source>
</evidence>
<accession>A0A3E2THG0</accession>
<gene>
    <name evidence="4" type="ORF">DXA39_05950</name>
</gene>
<dbReference type="PANTHER" id="PTHR40068:SF1">
    <property type="entry name" value="TRANSCRIPTION REPRESSOR NIAR-RELATED"/>
    <property type="match status" value="1"/>
</dbReference>
<dbReference type="InterPro" id="IPR013196">
    <property type="entry name" value="HTH_11"/>
</dbReference>
<dbReference type="Gene3D" id="1.10.10.10">
    <property type="entry name" value="Winged helix-like DNA-binding domain superfamily/Winged helix DNA-binding domain"/>
    <property type="match status" value="1"/>
</dbReference>
<dbReference type="InterPro" id="IPR004173">
    <property type="entry name" value="3H_domain"/>
</dbReference>
<feature type="binding site" evidence="1">
    <location>
        <position position="82"/>
    </location>
    <ligand>
        <name>Ni(2+)</name>
        <dbReference type="ChEBI" id="CHEBI:49786"/>
    </ligand>
</feature>
<protein>
    <submittedName>
        <fullName evidence="4">Transcription repressor NadR</fullName>
    </submittedName>
</protein>
<reference evidence="4 5" key="1">
    <citation type="submission" date="2018-08" db="EMBL/GenBank/DDBJ databases">
        <title>A genome reference for cultivated species of the human gut microbiota.</title>
        <authorList>
            <person name="Zou Y."/>
            <person name="Xue W."/>
            <person name="Luo G."/>
        </authorList>
    </citation>
    <scope>NUCLEOTIDE SEQUENCE [LARGE SCALE GENOMIC DNA]</scope>
    <source>
        <strain evidence="4 5">OF01-3</strain>
    </source>
</reference>
<dbReference type="PANTHER" id="PTHR40068">
    <property type="entry name" value="TRANSCRIPTION REPRESSOR NIAR-RELATED"/>
    <property type="match status" value="1"/>
</dbReference>
<dbReference type="SUPFAM" id="SSF75500">
    <property type="entry name" value="Putative transcriptional regulator TM1602, C-terminal domain"/>
    <property type="match status" value="1"/>
</dbReference>
<name>A0A3E2THG0_9FIRM</name>
<dbReference type="GO" id="GO:0046872">
    <property type="term" value="F:metal ion binding"/>
    <property type="evidence" value="ECO:0007669"/>
    <property type="project" value="UniProtKB-KW"/>
</dbReference>
<evidence type="ECO:0000313" key="4">
    <source>
        <dbReference type="EMBL" id="RGB75864.1"/>
    </source>
</evidence>
<evidence type="ECO:0000259" key="2">
    <source>
        <dbReference type="Pfam" id="PF02829"/>
    </source>
</evidence>
<dbReference type="Pfam" id="PF08279">
    <property type="entry name" value="HTH_11"/>
    <property type="match status" value="1"/>
</dbReference>
<feature type="binding site" evidence="1">
    <location>
        <position position="139"/>
    </location>
    <ligand>
        <name>Ni(2+)</name>
        <dbReference type="ChEBI" id="CHEBI:49786"/>
    </ligand>
</feature>
<dbReference type="PIRSF" id="PIRSF037847">
    <property type="entry name" value="NiaR"/>
    <property type="match status" value="1"/>
</dbReference>
<dbReference type="Gene3D" id="3.30.1340.20">
    <property type="entry name" value="3H domain"/>
    <property type="match status" value="1"/>
</dbReference>
<dbReference type="InterPro" id="IPR036390">
    <property type="entry name" value="WH_DNA-bd_sf"/>
</dbReference>
<dbReference type="Pfam" id="PF02829">
    <property type="entry name" value="3H"/>
    <property type="match status" value="1"/>
</dbReference>
<dbReference type="AlphaFoldDB" id="A0A3E2THG0"/>
<keyword evidence="5" id="KW-1185">Reference proteome</keyword>
<feature type="domain" description="Helix-turn-helix type 11" evidence="3">
    <location>
        <begin position="6"/>
        <end position="59"/>
    </location>
</feature>
<dbReference type="SUPFAM" id="SSF46785">
    <property type="entry name" value="Winged helix' DNA-binding domain"/>
    <property type="match status" value="1"/>
</dbReference>
<keyword evidence="1" id="KW-0479">Metal-binding</keyword>
<dbReference type="InterPro" id="IPR035922">
    <property type="entry name" value="3H_dom_sf"/>
</dbReference>
<dbReference type="InterPro" id="IPR026043">
    <property type="entry name" value="NadR"/>
</dbReference>
<organism evidence="4 5">
    <name type="scientific">Anaerococcus nagyae</name>
    <dbReference type="NCBI Taxonomy" id="1755241"/>
    <lineage>
        <taxon>Bacteria</taxon>
        <taxon>Bacillati</taxon>
        <taxon>Bacillota</taxon>
        <taxon>Tissierellia</taxon>
        <taxon>Tissierellales</taxon>
        <taxon>Peptoniphilaceae</taxon>
        <taxon>Anaerococcus</taxon>
    </lineage>
</organism>
<dbReference type="RefSeq" id="WP_117521807.1">
    <property type="nucleotide sequence ID" value="NZ_JAGGLS010000005.1"/>
</dbReference>
<proteinExistence type="predicted"/>
<feature type="binding site" evidence="1">
    <location>
        <position position="141"/>
    </location>
    <ligand>
        <name>Ni(2+)</name>
        <dbReference type="ChEBI" id="CHEBI:49786"/>
    </ligand>
</feature>